<dbReference type="GO" id="GO:0006310">
    <property type="term" value="P:DNA recombination"/>
    <property type="evidence" value="ECO:0007669"/>
    <property type="project" value="UniProtKB-KW"/>
</dbReference>
<dbReference type="EMBL" id="NCBC01000995">
    <property type="protein sequence ID" value="OYV71732.1"/>
    <property type="molecule type" value="Genomic_DNA"/>
</dbReference>
<dbReference type="InterPro" id="IPR050090">
    <property type="entry name" value="Tyrosine_recombinase_XerCD"/>
</dbReference>
<evidence type="ECO:0000313" key="9">
    <source>
        <dbReference type="Proteomes" id="UP000216779"/>
    </source>
</evidence>
<proteinExistence type="inferred from homology"/>
<name>A0A257SEX2_9PROT</name>
<evidence type="ECO:0000259" key="6">
    <source>
        <dbReference type="PROSITE" id="PS51898"/>
    </source>
</evidence>
<dbReference type="InterPro" id="IPR010998">
    <property type="entry name" value="Integrase_recombinase_N"/>
</dbReference>
<dbReference type="InterPro" id="IPR002104">
    <property type="entry name" value="Integrase_catalytic"/>
</dbReference>
<comment type="similarity">
    <text evidence="1">Belongs to the 'phage' integrase family.</text>
</comment>
<evidence type="ECO:0000256" key="5">
    <source>
        <dbReference type="PROSITE-ProRule" id="PRU01248"/>
    </source>
</evidence>
<evidence type="ECO:0000256" key="2">
    <source>
        <dbReference type="ARBA" id="ARBA00022908"/>
    </source>
</evidence>
<dbReference type="Gene3D" id="1.10.443.10">
    <property type="entry name" value="Intergrase catalytic core"/>
    <property type="match status" value="1"/>
</dbReference>
<evidence type="ECO:0000256" key="4">
    <source>
        <dbReference type="ARBA" id="ARBA00023172"/>
    </source>
</evidence>
<accession>A0A257SEX2</accession>
<dbReference type="InterPro" id="IPR011010">
    <property type="entry name" value="DNA_brk_join_enz"/>
</dbReference>
<dbReference type="PANTHER" id="PTHR30349">
    <property type="entry name" value="PHAGE INTEGRASE-RELATED"/>
    <property type="match status" value="1"/>
</dbReference>
<feature type="domain" description="Core-binding (CB)" evidence="7">
    <location>
        <begin position="2"/>
        <end position="92"/>
    </location>
</feature>
<reference evidence="8 9" key="1">
    <citation type="submission" date="2017-03" db="EMBL/GenBank/DDBJ databases">
        <title>Lifting the veil on microbial sulfur biogeochemistry in mining wastewaters.</title>
        <authorList>
            <person name="Kantor R.S."/>
            <person name="Colenbrander Nelson T."/>
            <person name="Marshall S."/>
            <person name="Bennett D."/>
            <person name="Apte S."/>
            <person name="Camacho D."/>
            <person name="Thomas B.C."/>
            <person name="Warren L.A."/>
            <person name="Banfield J.F."/>
        </authorList>
    </citation>
    <scope>NUCLEOTIDE SEQUENCE [LARGE SCALE GENOMIC DNA]</scope>
    <source>
        <strain evidence="8">21-59-9</strain>
    </source>
</reference>
<evidence type="ECO:0000256" key="3">
    <source>
        <dbReference type="ARBA" id="ARBA00023125"/>
    </source>
</evidence>
<dbReference type="GO" id="GO:0015074">
    <property type="term" value="P:DNA integration"/>
    <property type="evidence" value="ECO:0007669"/>
    <property type="project" value="UniProtKB-KW"/>
</dbReference>
<evidence type="ECO:0000256" key="1">
    <source>
        <dbReference type="ARBA" id="ARBA00008857"/>
    </source>
</evidence>
<dbReference type="PROSITE" id="PS51898">
    <property type="entry name" value="TYR_RECOMBINASE"/>
    <property type="match status" value="1"/>
</dbReference>
<dbReference type="GO" id="GO:0003677">
    <property type="term" value="F:DNA binding"/>
    <property type="evidence" value="ECO:0007669"/>
    <property type="project" value="UniProtKB-UniRule"/>
</dbReference>
<dbReference type="PROSITE" id="PS51900">
    <property type="entry name" value="CB"/>
    <property type="match status" value="1"/>
</dbReference>
<dbReference type="PANTHER" id="PTHR30349:SF41">
    <property type="entry name" value="INTEGRASE_RECOMBINASE PROTEIN MJ0367-RELATED"/>
    <property type="match status" value="1"/>
</dbReference>
<evidence type="ECO:0000259" key="7">
    <source>
        <dbReference type="PROSITE" id="PS51900"/>
    </source>
</evidence>
<comment type="caution">
    <text evidence="8">The sequence shown here is derived from an EMBL/GenBank/DDBJ whole genome shotgun (WGS) entry which is preliminary data.</text>
</comment>
<keyword evidence="2" id="KW-0229">DNA integration</keyword>
<evidence type="ECO:0000313" key="8">
    <source>
        <dbReference type="EMBL" id="OYV71732.1"/>
    </source>
</evidence>
<keyword evidence="4" id="KW-0233">DNA recombination</keyword>
<protein>
    <submittedName>
        <fullName evidence="8">Integrase</fullName>
    </submittedName>
</protein>
<dbReference type="InterPro" id="IPR044068">
    <property type="entry name" value="CB"/>
</dbReference>
<dbReference type="Gene3D" id="1.10.150.130">
    <property type="match status" value="1"/>
</dbReference>
<feature type="domain" description="Tyr recombinase" evidence="6">
    <location>
        <begin position="123"/>
        <end position="299"/>
    </location>
</feature>
<dbReference type="AlphaFoldDB" id="A0A257SEX2"/>
<organism evidence="8 9">
    <name type="scientific">Acidithiobacillus ferrivorans</name>
    <dbReference type="NCBI Taxonomy" id="160808"/>
    <lineage>
        <taxon>Bacteria</taxon>
        <taxon>Pseudomonadati</taxon>
        <taxon>Pseudomonadota</taxon>
        <taxon>Acidithiobacillia</taxon>
        <taxon>Acidithiobacillales</taxon>
        <taxon>Acidithiobacillaceae</taxon>
        <taxon>Acidithiobacillus</taxon>
    </lineage>
</organism>
<dbReference type="Pfam" id="PF02899">
    <property type="entry name" value="Phage_int_SAM_1"/>
    <property type="match status" value="1"/>
</dbReference>
<dbReference type="InterPro" id="IPR004107">
    <property type="entry name" value="Integrase_SAM-like_N"/>
</dbReference>
<dbReference type="Proteomes" id="UP000216779">
    <property type="component" value="Unassembled WGS sequence"/>
</dbReference>
<dbReference type="SUPFAM" id="SSF56349">
    <property type="entry name" value="DNA breaking-rejoining enzymes"/>
    <property type="match status" value="1"/>
</dbReference>
<dbReference type="InterPro" id="IPR013762">
    <property type="entry name" value="Integrase-like_cat_sf"/>
</dbReference>
<keyword evidence="3 5" id="KW-0238">DNA-binding</keyword>
<gene>
    <name evidence="8" type="ORF">B7Z70_16005</name>
</gene>
<sequence length="299" mass="33359">MIDIDRLSSGFATWMAGQNFQNPYSPATIRIYGHTVRRFLEYSGSDGVLDISEAGIHIVRKFVTNGIDGTISPKSTQTVRISAIVLFFDYLESEGAVLMNQARIFLDDQKRKRGGQGGKPATRLKPVLEWDEIDRLAFESGRLESIAGIRDAALVGLILDTGLRASEVCALTTANGESYLTGRLRVIGKGNKERLVRFEASHASRMQSWFRMRHRIRAPNERLFVTDQGNPLTIGVLYMIVKRLLERTGIKKAQQGPHLLRHTAASIWLANGVELKQVQENLGHSNIGTTSRHLHLLAK</sequence>
<dbReference type="Pfam" id="PF00589">
    <property type="entry name" value="Phage_integrase"/>
    <property type="match status" value="1"/>
</dbReference>